<dbReference type="RefSeq" id="WP_161815547.1">
    <property type="nucleotide sequence ID" value="NZ_BLJN01000007.1"/>
</dbReference>
<keyword evidence="2" id="KW-0808">Transferase</keyword>
<dbReference type="PANTHER" id="PTHR12526">
    <property type="entry name" value="GLYCOSYLTRANSFERASE"/>
    <property type="match status" value="1"/>
</dbReference>
<name>A0A829YN66_9GAMM</name>
<accession>A0A829YN66</accession>
<dbReference type="InterPro" id="IPR028098">
    <property type="entry name" value="Glyco_trans_4-like_N"/>
</dbReference>
<dbReference type="Pfam" id="PF00534">
    <property type="entry name" value="Glycos_transf_1"/>
    <property type="match status" value="1"/>
</dbReference>
<keyword evidence="1" id="KW-0328">Glycosyltransferase</keyword>
<dbReference type="PANTHER" id="PTHR12526:SF510">
    <property type="entry name" value="D-INOSITOL 3-PHOSPHATE GLYCOSYLTRANSFERASE"/>
    <property type="match status" value="1"/>
</dbReference>
<evidence type="ECO:0000313" key="5">
    <source>
        <dbReference type="EMBL" id="GFE83936.1"/>
    </source>
</evidence>
<dbReference type="Pfam" id="PF13579">
    <property type="entry name" value="Glyco_trans_4_4"/>
    <property type="match status" value="1"/>
</dbReference>
<dbReference type="EMBL" id="BLJN01000007">
    <property type="protein sequence ID" value="GFE83936.1"/>
    <property type="molecule type" value="Genomic_DNA"/>
</dbReference>
<dbReference type="Gene3D" id="3.40.50.2000">
    <property type="entry name" value="Glycogen Phosphorylase B"/>
    <property type="match status" value="2"/>
</dbReference>
<gene>
    <name evidence="5" type="ORF">GCM10011487_59360</name>
</gene>
<dbReference type="CDD" id="cd03801">
    <property type="entry name" value="GT4_PimA-like"/>
    <property type="match status" value="1"/>
</dbReference>
<organism evidence="5 6">
    <name type="scientific">Steroidobacter agaridevorans</name>
    <dbReference type="NCBI Taxonomy" id="2695856"/>
    <lineage>
        <taxon>Bacteria</taxon>
        <taxon>Pseudomonadati</taxon>
        <taxon>Pseudomonadota</taxon>
        <taxon>Gammaproteobacteria</taxon>
        <taxon>Steroidobacterales</taxon>
        <taxon>Steroidobacteraceae</taxon>
        <taxon>Steroidobacter</taxon>
    </lineage>
</organism>
<evidence type="ECO:0000313" key="6">
    <source>
        <dbReference type="Proteomes" id="UP000445000"/>
    </source>
</evidence>
<proteinExistence type="predicted"/>
<dbReference type="AlphaFoldDB" id="A0A829YN66"/>
<evidence type="ECO:0000259" key="4">
    <source>
        <dbReference type="Pfam" id="PF13579"/>
    </source>
</evidence>
<feature type="domain" description="Glycosyl transferase family 1" evidence="3">
    <location>
        <begin position="187"/>
        <end position="343"/>
    </location>
</feature>
<dbReference type="InterPro" id="IPR001296">
    <property type="entry name" value="Glyco_trans_1"/>
</dbReference>
<dbReference type="Proteomes" id="UP000445000">
    <property type="component" value="Unassembled WGS sequence"/>
</dbReference>
<dbReference type="GO" id="GO:1901135">
    <property type="term" value="P:carbohydrate derivative metabolic process"/>
    <property type="evidence" value="ECO:0007669"/>
    <property type="project" value="UniProtKB-ARBA"/>
</dbReference>
<evidence type="ECO:0000259" key="3">
    <source>
        <dbReference type="Pfam" id="PF00534"/>
    </source>
</evidence>
<sequence length="378" mass="42264">MKICIVGLDDYPQLAKLKTAKYVGGESVQHVLLARAWRDLGHDVSMIVHDHGQGRLTDVDGIRAVAPYARDEGIPVLRFAHPRLTGMIGAMREIDADIYYQSPAGAATGITAWFCRRHGKRFISRIASDLACIPGKQLIRYWRDRKIYEYGLRNADLIVAQSEQQRTLLQQNYGLKSEVLDMAVEMPSGPQPEQDIDVLWVSNLRPVKRPEIVLELARRMPDVRFTLAGGALPGAEDYYRTVTEAAQSIPNLTCPGAVPYTDVGTMFSRAKIFLNTSQIEGFPNTFLQAWVRGVPVVAFFDPDSLIKQRQLGHTATDLDDMVHAITRLLANREERERIGERARAYAIAQFGPKHIASRYLEMLGTQSAAQVLRYGTSG</sequence>
<keyword evidence="6" id="KW-1185">Reference proteome</keyword>
<evidence type="ECO:0000256" key="1">
    <source>
        <dbReference type="ARBA" id="ARBA00022676"/>
    </source>
</evidence>
<evidence type="ECO:0000256" key="2">
    <source>
        <dbReference type="ARBA" id="ARBA00022679"/>
    </source>
</evidence>
<protein>
    <recommendedName>
        <fullName evidence="7">Glycosyltransferase subfamily 4-like N-terminal domain-containing protein</fullName>
    </recommendedName>
</protein>
<comment type="caution">
    <text evidence="5">The sequence shown here is derived from an EMBL/GenBank/DDBJ whole genome shotgun (WGS) entry which is preliminary data.</text>
</comment>
<dbReference type="SUPFAM" id="SSF53756">
    <property type="entry name" value="UDP-Glycosyltransferase/glycogen phosphorylase"/>
    <property type="match status" value="1"/>
</dbReference>
<dbReference type="GO" id="GO:0016757">
    <property type="term" value="F:glycosyltransferase activity"/>
    <property type="evidence" value="ECO:0007669"/>
    <property type="project" value="UniProtKB-KW"/>
</dbReference>
<reference evidence="6" key="1">
    <citation type="submission" date="2020-01" db="EMBL/GenBank/DDBJ databases">
        <title>'Steroidobacter agaridevorans' sp. nov., agar-degrading bacteria isolated from rhizosphere soils.</title>
        <authorList>
            <person name="Ikenaga M."/>
            <person name="Kataoka M."/>
            <person name="Murouchi A."/>
            <person name="Katsuragi S."/>
            <person name="Sakai M."/>
        </authorList>
    </citation>
    <scope>NUCLEOTIDE SEQUENCE [LARGE SCALE GENOMIC DNA]</scope>
    <source>
        <strain evidence="6">YU21-B</strain>
    </source>
</reference>
<evidence type="ECO:0008006" key="7">
    <source>
        <dbReference type="Google" id="ProtNLM"/>
    </source>
</evidence>
<feature type="domain" description="Glycosyltransferase subfamily 4-like N-terminal" evidence="4">
    <location>
        <begin position="27"/>
        <end position="177"/>
    </location>
</feature>